<dbReference type="Proteomes" id="UP000708148">
    <property type="component" value="Unassembled WGS sequence"/>
</dbReference>
<feature type="non-terminal residue" evidence="1">
    <location>
        <position position="156"/>
    </location>
</feature>
<comment type="caution">
    <text evidence="1">The sequence shown here is derived from an EMBL/GenBank/DDBJ whole genome shotgun (WGS) entry which is preliminary data.</text>
</comment>
<keyword evidence="2" id="KW-1185">Reference proteome</keyword>
<accession>A0A8S1JIY9</accession>
<organism evidence="1 2">
    <name type="scientific">Ostreobium quekettii</name>
    <dbReference type="NCBI Taxonomy" id="121088"/>
    <lineage>
        <taxon>Eukaryota</taxon>
        <taxon>Viridiplantae</taxon>
        <taxon>Chlorophyta</taxon>
        <taxon>core chlorophytes</taxon>
        <taxon>Ulvophyceae</taxon>
        <taxon>TCBD clade</taxon>
        <taxon>Bryopsidales</taxon>
        <taxon>Ostreobineae</taxon>
        <taxon>Ostreobiaceae</taxon>
        <taxon>Ostreobium</taxon>
    </lineage>
</organism>
<name>A0A8S1JIY9_9CHLO</name>
<reference evidence="1" key="1">
    <citation type="submission" date="2020-12" db="EMBL/GenBank/DDBJ databases">
        <authorList>
            <person name="Iha C."/>
        </authorList>
    </citation>
    <scope>NUCLEOTIDE SEQUENCE</scope>
</reference>
<dbReference type="AlphaFoldDB" id="A0A8S1JIY9"/>
<evidence type="ECO:0000313" key="1">
    <source>
        <dbReference type="EMBL" id="CAD7705355.1"/>
    </source>
</evidence>
<proteinExistence type="predicted"/>
<sequence length="156" mass="17828">RHVESWRARDGLVACPVWQGVCPTAVALLSDRVEAQGRGGRVGLELGWEGMDLREEIAKSRRREFTCRIASQRAMNIRMREKVQASKAAFDRLKQGLSAEPSDKVNGLRRRWRGKRKVKRLEERGRVVHSDDDWDDIELPVKKSRQGSPVPGLAFR</sequence>
<protein>
    <submittedName>
        <fullName evidence="1">Uncharacterized protein</fullName>
    </submittedName>
</protein>
<evidence type="ECO:0000313" key="2">
    <source>
        <dbReference type="Proteomes" id="UP000708148"/>
    </source>
</evidence>
<dbReference type="EMBL" id="CAJHUC010003101">
    <property type="protein sequence ID" value="CAD7705355.1"/>
    <property type="molecule type" value="Genomic_DNA"/>
</dbReference>
<dbReference type="OrthoDB" id="10685053at2759"/>
<gene>
    <name evidence="1" type="ORF">OSTQU699_LOCUS10713</name>
</gene>